<name>A0A1Y2B6L9_9FUNG</name>
<sequence length="268" mass="29774">MTAESVLATVEAEIRSAIASLSTDAAVRIAAVIAGLGPLTVHLFDEPMSNDVAVLIQDCFRTEPLGQSVGKTEESEREGFSGLVSFLTESARSQRSLKKQTSVVVKAGDKIVALSVSCPRNELFEYYKHDENEVLTPKERVERSFRLLNNLGVPELDKRGLPFDNALEIVFGVVHPDFRGPLRGDTFGSRLDFKVFSIFQRLTFLVEELARESGYTSLFSHSHDGSAMRRAECGWEEIVSIPFAEYPKNVAVSPVAGRSHKFMYKRLK</sequence>
<dbReference type="EMBL" id="MCGO01000082">
    <property type="protein sequence ID" value="ORY30482.1"/>
    <property type="molecule type" value="Genomic_DNA"/>
</dbReference>
<proteinExistence type="predicted"/>
<gene>
    <name evidence="1" type="ORF">BCR33DRAFT_857327</name>
</gene>
<dbReference type="AlphaFoldDB" id="A0A1Y2B6L9"/>
<comment type="caution">
    <text evidence="1">The sequence shown here is derived from an EMBL/GenBank/DDBJ whole genome shotgun (WGS) entry which is preliminary data.</text>
</comment>
<evidence type="ECO:0000313" key="2">
    <source>
        <dbReference type="Proteomes" id="UP000193642"/>
    </source>
</evidence>
<reference evidence="1 2" key="1">
    <citation type="submission" date="2016-07" db="EMBL/GenBank/DDBJ databases">
        <title>Pervasive Adenine N6-methylation of Active Genes in Fungi.</title>
        <authorList>
            <consortium name="DOE Joint Genome Institute"/>
            <person name="Mondo S.J."/>
            <person name="Dannebaum R.O."/>
            <person name="Kuo R.C."/>
            <person name="Labutti K."/>
            <person name="Haridas S."/>
            <person name="Kuo A."/>
            <person name="Salamov A."/>
            <person name="Ahrendt S.R."/>
            <person name="Lipzen A."/>
            <person name="Sullivan W."/>
            <person name="Andreopoulos W.B."/>
            <person name="Clum A."/>
            <person name="Lindquist E."/>
            <person name="Daum C."/>
            <person name="Ramamoorthy G.K."/>
            <person name="Gryganskyi A."/>
            <person name="Culley D."/>
            <person name="Magnuson J.K."/>
            <person name="James T.Y."/>
            <person name="O'Malley M.A."/>
            <person name="Stajich J.E."/>
            <person name="Spatafora J.W."/>
            <person name="Visel A."/>
            <person name="Grigoriev I.V."/>
        </authorList>
    </citation>
    <scope>NUCLEOTIDE SEQUENCE [LARGE SCALE GENOMIC DNA]</scope>
    <source>
        <strain evidence="1 2">JEL800</strain>
    </source>
</reference>
<keyword evidence="2" id="KW-1185">Reference proteome</keyword>
<accession>A0A1Y2B6L9</accession>
<dbReference type="OrthoDB" id="2121416at2759"/>
<evidence type="ECO:0000313" key="1">
    <source>
        <dbReference type="EMBL" id="ORY30482.1"/>
    </source>
</evidence>
<organism evidence="1 2">
    <name type="scientific">Rhizoclosmatium globosum</name>
    <dbReference type="NCBI Taxonomy" id="329046"/>
    <lineage>
        <taxon>Eukaryota</taxon>
        <taxon>Fungi</taxon>
        <taxon>Fungi incertae sedis</taxon>
        <taxon>Chytridiomycota</taxon>
        <taxon>Chytridiomycota incertae sedis</taxon>
        <taxon>Chytridiomycetes</taxon>
        <taxon>Chytridiales</taxon>
        <taxon>Chytriomycetaceae</taxon>
        <taxon>Rhizoclosmatium</taxon>
    </lineage>
</organism>
<dbReference type="Proteomes" id="UP000193642">
    <property type="component" value="Unassembled WGS sequence"/>
</dbReference>
<protein>
    <submittedName>
        <fullName evidence="1">Uncharacterized protein</fullName>
    </submittedName>
</protein>
<dbReference type="Gene3D" id="3.40.630.30">
    <property type="match status" value="1"/>
</dbReference>